<evidence type="ECO:0000313" key="1">
    <source>
        <dbReference type="EMBL" id="OQX13181.1"/>
    </source>
</evidence>
<gene>
    <name evidence="1" type="ORF">BWK73_13015</name>
</gene>
<evidence type="ECO:0000313" key="2">
    <source>
        <dbReference type="Proteomes" id="UP000192491"/>
    </source>
</evidence>
<sequence>MTTQIQSAPIQGLPAPDVPKSKVLLMATLNNGPAMQPVTWTVYRLINGKAIYNQSVNLHSANIELEPGFYRADVTLNGANVSRSRVFDLTNVSSSNVVVAMD</sequence>
<organism evidence="1 2">
    <name type="scientific">Thiothrix lacustris</name>
    <dbReference type="NCBI Taxonomy" id="525917"/>
    <lineage>
        <taxon>Bacteria</taxon>
        <taxon>Pseudomonadati</taxon>
        <taxon>Pseudomonadota</taxon>
        <taxon>Gammaproteobacteria</taxon>
        <taxon>Thiotrichales</taxon>
        <taxon>Thiotrichaceae</taxon>
        <taxon>Thiothrix</taxon>
    </lineage>
</organism>
<dbReference type="EMBL" id="MTEJ01000051">
    <property type="protein sequence ID" value="OQX13181.1"/>
    <property type="molecule type" value="Genomic_DNA"/>
</dbReference>
<proteinExistence type="predicted"/>
<protein>
    <submittedName>
        <fullName evidence="1">Uncharacterized protein</fullName>
    </submittedName>
</protein>
<accession>A0A1Y1QTJ7</accession>
<name>A0A1Y1QTJ7_9GAMM</name>
<reference evidence="1 2" key="1">
    <citation type="submission" date="2017-01" db="EMBL/GenBank/DDBJ databases">
        <title>Novel large sulfur bacteria in the metagenomes of groundwater-fed chemosynthetic microbial mats in the Lake Huron basin.</title>
        <authorList>
            <person name="Sharrar A.M."/>
            <person name="Flood B.E."/>
            <person name="Bailey J.V."/>
            <person name="Jones D.S."/>
            <person name="Biddanda B."/>
            <person name="Ruberg S.A."/>
            <person name="Marcus D.N."/>
            <person name="Dick G.J."/>
        </authorList>
    </citation>
    <scope>NUCLEOTIDE SEQUENCE [LARGE SCALE GENOMIC DNA]</scope>
    <source>
        <strain evidence="1">A8</strain>
    </source>
</reference>
<dbReference type="Proteomes" id="UP000192491">
    <property type="component" value="Unassembled WGS sequence"/>
</dbReference>
<comment type="caution">
    <text evidence="1">The sequence shown here is derived from an EMBL/GenBank/DDBJ whole genome shotgun (WGS) entry which is preliminary data.</text>
</comment>
<dbReference type="AlphaFoldDB" id="A0A1Y1QTJ7"/>